<name>A0A431W355_9DEIO</name>
<dbReference type="Pfam" id="PF00080">
    <property type="entry name" value="Sod_Cu"/>
    <property type="match status" value="1"/>
</dbReference>
<proteinExistence type="inferred from homology"/>
<dbReference type="Proteomes" id="UP000277766">
    <property type="component" value="Unassembled WGS sequence"/>
</dbReference>
<keyword evidence="2" id="KW-0560">Oxidoreductase</keyword>
<protein>
    <recommendedName>
        <fullName evidence="2">Superoxide dismutase [Cu-Zn]</fullName>
        <ecNumber evidence="2">1.15.1.1</ecNumber>
    </recommendedName>
</protein>
<keyword evidence="7" id="KW-1185">Reference proteome</keyword>
<evidence type="ECO:0000256" key="1">
    <source>
        <dbReference type="ARBA" id="ARBA00010457"/>
    </source>
</evidence>
<dbReference type="OrthoDB" id="9792957at2"/>
<evidence type="ECO:0000313" key="7">
    <source>
        <dbReference type="Proteomes" id="UP000277766"/>
    </source>
</evidence>
<evidence type="ECO:0000256" key="3">
    <source>
        <dbReference type="SAM" id="MobiDB-lite"/>
    </source>
</evidence>
<feature type="signal peptide" evidence="4">
    <location>
        <begin position="1"/>
        <end position="27"/>
    </location>
</feature>
<feature type="chain" id="PRO_5019498933" description="Superoxide dismutase [Cu-Zn]" evidence="4">
    <location>
        <begin position="28"/>
        <end position="225"/>
    </location>
</feature>
<dbReference type="PROSITE" id="PS00332">
    <property type="entry name" value="SOD_CU_ZN_2"/>
    <property type="match status" value="1"/>
</dbReference>
<sequence>MHKLSHFSALTLTVPALALALTGAALAGGGAPAPTPAEPAPVQTAPVSPAPGQPTPTTPTTGGGYVPSPYVAKATLLNAEGQIRGSVRFSQVEGGTRVQVLASGLTPGQAGMHVHANGVCEASRNEQTGEVTPFGAAGGHFDPAGTGNHATPTTSSLLGHAGDLPMLTVGEDGRAEADFVTQKISVNGFFGVMGKSVVVHAMSDDYATDPAGNAGARVSCGVVTR</sequence>
<dbReference type="GO" id="GO:0005507">
    <property type="term" value="F:copper ion binding"/>
    <property type="evidence" value="ECO:0007669"/>
    <property type="project" value="InterPro"/>
</dbReference>
<dbReference type="Gene3D" id="2.60.40.200">
    <property type="entry name" value="Superoxide dismutase, copper/zinc binding domain"/>
    <property type="match status" value="1"/>
</dbReference>
<dbReference type="AlphaFoldDB" id="A0A431W355"/>
<dbReference type="InterPro" id="IPR036423">
    <property type="entry name" value="SOD-like_Cu/Zn_dom_sf"/>
</dbReference>
<dbReference type="InterPro" id="IPR018152">
    <property type="entry name" value="SOD_Cu/Zn_BS"/>
</dbReference>
<keyword evidence="2" id="KW-0862">Zinc</keyword>
<feature type="domain" description="Superoxide dismutase copper/zinc binding" evidence="5">
    <location>
        <begin position="84"/>
        <end position="223"/>
    </location>
</feature>
<keyword evidence="2" id="KW-0479">Metal-binding</keyword>
<accession>A0A431W355</accession>
<feature type="compositionally biased region" description="Pro residues" evidence="3">
    <location>
        <begin position="48"/>
        <end position="57"/>
    </location>
</feature>
<dbReference type="InterPro" id="IPR024134">
    <property type="entry name" value="SOD_Cu/Zn_/chaperone"/>
</dbReference>
<keyword evidence="2" id="KW-0186">Copper</keyword>
<evidence type="ECO:0000313" key="6">
    <source>
        <dbReference type="EMBL" id="RTR29858.1"/>
    </source>
</evidence>
<dbReference type="GO" id="GO:0004784">
    <property type="term" value="F:superoxide dismutase activity"/>
    <property type="evidence" value="ECO:0007669"/>
    <property type="project" value="UniProtKB-EC"/>
</dbReference>
<comment type="function">
    <text evidence="2">Destroys radicals which are normally produced within the cells and which are toxic to biological systems.</text>
</comment>
<evidence type="ECO:0000256" key="4">
    <source>
        <dbReference type="SAM" id="SignalP"/>
    </source>
</evidence>
<evidence type="ECO:0000256" key="2">
    <source>
        <dbReference type="RuleBase" id="RU000393"/>
    </source>
</evidence>
<reference evidence="6 7" key="1">
    <citation type="submission" date="2018-12" db="EMBL/GenBank/DDBJ databases">
        <title>Deinococcus radiophilus ATCC 27603 genome sequencing and assembly.</title>
        <authorList>
            <person name="Maclea K.S."/>
            <person name="Maynard C.R."/>
        </authorList>
    </citation>
    <scope>NUCLEOTIDE SEQUENCE [LARGE SCALE GENOMIC DNA]</scope>
    <source>
        <strain evidence="6 7">ATCC 27603</strain>
    </source>
</reference>
<dbReference type="PANTHER" id="PTHR10003">
    <property type="entry name" value="SUPEROXIDE DISMUTASE CU-ZN -RELATED"/>
    <property type="match status" value="1"/>
</dbReference>
<dbReference type="CDD" id="cd00305">
    <property type="entry name" value="Cu-Zn_Superoxide_Dismutase"/>
    <property type="match status" value="1"/>
</dbReference>
<comment type="cofactor">
    <cofactor evidence="2">
        <name>Zn(2+)</name>
        <dbReference type="ChEBI" id="CHEBI:29105"/>
    </cofactor>
    <text evidence="2">Binds 1 zinc ion per subunit.</text>
</comment>
<feature type="region of interest" description="Disordered" evidence="3">
    <location>
        <begin position="27"/>
        <end position="66"/>
    </location>
</feature>
<comment type="catalytic activity">
    <reaction evidence="2">
        <text>2 superoxide + 2 H(+) = H2O2 + O2</text>
        <dbReference type="Rhea" id="RHEA:20696"/>
        <dbReference type="ChEBI" id="CHEBI:15378"/>
        <dbReference type="ChEBI" id="CHEBI:15379"/>
        <dbReference type="ChEBI" id="CHEBI:16240"/>
        <dbReference type="ChEBI" id="CHEBI:18421"/>
        <dbReference type="EC" id="1.15.1.1"/>
    </reaction>
</comment>
<comment type="caution">
    <text evidence="6">The sequence shown here is derived from an EMBL/GenBank/DDBJ whole genome shotgun (WGS) entry which is preliminary data.</text>
</comment>
<keyword evidence="4" id="KW-0732">Signal</keyword>
<evidence type="ECO:0000259" key="5">
    <source>
        <dbReference type="Pfam" id="PF00080"/>
    </source>
</evidence>
<dbReference type="SUPFAM" id="SSF49329">
    <property type="entry name" value="Cu,Zn superoxide dismutase-like"/>
    <property type="match status" value="1"/>
</dbReference>
<comment type="similarity">
    <text evidence="1 2">Belongs to the Cu-Zn superoxide dismutase family.</text>
</comment>
<dbReference type="RefSeq" id="WP_126351202.1">
    <property type="nucleotide sequence ID" value="NZ_CP086380.1"/>
</dbReference>
<gene>
    <name evidence="6" type="ORF">EJ104_02635</name>
</gene>
<comment type="cofactor">
    <cofactor evidence="2">
        <name>Cu cation</name>
        <dbReference type="ChEBI" id="CHEBI:23378"/>
    </cofactor>
    <text evidence="2">Binds 1 copper ion per subunit.</text>
</comment>
<dbReference type="InterPro" id="IPR001424">
    <property type="entry name" value="SOD_Cu_Zn_dom"/>
</dbReference>
<dbReference type="EMBL" id="RXPE01000003">
    <property type="protein sequence ID" value="RTR29858.1"/>
    <property type="molecule type" value="Genomic_DNA"/>
</dbReference>
<dbReference type="EC" id="1.15.1.1" evidence="2"/>
<organism evidence="6 7">
    <name type="scientific">Deinococcus radiophilus</name>
    <dbReference type="NCBI Taxonomy" id="32062"/>
    <lineage>
        <taxon>Bacteria</taxon>
        <taxon>Thermotogati</taxon>
        <taxon>Deinococcota</taxon>
        <taxon>Deinococci</taxon>
        <taxon>Deinococcales</taxon>
        <taxon>Deinococcaceae</taxon>
        <taxon>Deinococcus</taxon>
    </lineage>
</organism>